<dbReference type="InterPro" id="IPR007337">
    <property type="entry name" value="RelB/DinJ"/>
</dbReference>
<dbReference type="AlphaFoldDB" id="A0A1G2D317"/>
<proteinExistence type="inferred from homology"/>
<evidence type="ECO:0008006" key="5">
    <source>
        <dbReference type="Google" id="ProtNLM"/>
    </source>
</evidence>
<evidence type="ECO:0000313" key="3">
    <source>
        <dbReference type="EMBL" id="OGZ07148.1"/>
    </source>
</evidence>
<dbReference type="Gene3D" id="1.10.1220.10">
    <property type="entry name" value="Met repressor-like"/>
    <property type="match status" value="1"/>
</dbReference>
<protein>
    <recommendedName>
        <fullName evidence="5">Damage-inducible protein J</fullName>
    </recommendedName>
</protein>
<comment type="similarity">
    <text evidence="1">Belongs to the RelB/DinJ antitoxin family.</text>
</comment>
<comment type="caution">
    <text evidence="3">The sequence shown here is derived from an EMBL/GenBank/DDBJ whole genome shotgun (WGS) entry which is preliminary data.</text>
</comment>
<evidence type="ECO:0000256" key="2">
    <source>
        <dbReference type="ARBA" id="ARBA00022649"/>
    </source>
</evidence>
<accession>A0A1G2D317</accession>
<dbReference type="STRING" id="1798661.A3D65_03660"/>
<dbReference type="Proteomes" id="UP000177996">
    <property type="component" value="Unassembled WGS sequence"/>
</dbReference>
<reference evidence="3 4" key="1">
    <citation type="journal article" date="2016" name="Nat. Commun.">
        <title>Thousands of microbial genomes shed light on interconnected biogeochemical processes in an aquifer system.</title>
        <authorList>
            <person name="Anantharaman K."/>
            <person name="Brown C.T."/>
            <person name="Hug L.A."/>
            <person name="Sharon I."/>
            <person name="Castelle C.J."/>
            <person name="Probst A.J."/>
            <person name="Thomas B.C."/>
            <person name="Singh A."/>
            <person name="Wilkins M.J."/>
            <person name="Karaoz U."/>
            <person name="Brodie E.L."/>
            <person name="Williams K.H."/>
            <person name="Hubbard S.S."/>
            <person name="Banfield J.F."/>
        </authorList>
    </citation>
    <scope>NUCLEOTIDE SEQUENCE [LARGE SCALE GENOMIC DNA]</scope>
</reference>
<dbReference type="EMBL" id="MHLL01000068">
    <property type="protein sequence ID" value="OGZ07148.1"/>
    <property type="molecule type" value="Genomic_DNA"/>
</dbReference>
<dbReference type="GO" id="GO:0006355">
    <property type="term" value="P:regulation of DNA-templated transcription"/>
    <property type="evidence" value="ECO:0007669"/>
    <property type="project" value="InterPro"/>
</dbReference>
<dbReference type="PANTHER" id="PTHR38781">
    <property type="entry name" value="ANTITOXIN DINJ-RELATED"/>
    <property type="match status" value="1"/>
</dbReference>
<evidence type="ECO:0000256" key="1">
    <source>
        <dbReference type="ARBA" id="ARBA00010562"/>
    </source>
</evidence>
<keyword evidence="2" id="KW-1277">Toxin-antitoxin system</keyword>
<dbReference type="InterPro" id="IPR013321">
    <property type="entry name" value="Arc_rbn_hlx_hlx"/>
</dbReference>
<evidence type="ECO:0000313" key="4">
    <source>
        <dbReference type="Proteomes" id="UP000177996"/>
    </source>
</evidence>
<sequence length="92" mass="10647">MNNTTTIQVRIDAKTKREAGKVFEGLGMDISTGMKIYLRQVVREKSIPFRPGRTINGFTPEYEQKLLKEEAWVLKYGKGYTNIDEMFRDLNA</sequence>
<dbReference type="PANTHER" id="PTHR38781:SF1">
    <property type="entry name" value="ANTITOXIN DINJ-RELATED"/>
    <property type="match status" value="1"/>
</dbReference>
<dbReference type="Pfam" id="PF04221">
    <property type="entry name" value="RelB"/>
    <property type="match status" value="1"/>
</dbReference>
<gene>
    <name evidence="3" type="ORF">A3D65_03660</name>
</gene>
<name>A0A1G2D317_9BACT</name>
<dbReference type="GO" id="GO:0006351">
    <property type="term" value="P:DNA-templated transcription"/>
    <property type="evidence" value="ECO:0007669"/>
    <property type="project" value="TreeGrafter"/>
</dbReference>
<organism evidence="3 4">
    <name type="scientific">Candidatus Lloydbacteria bacterium RIFCSPHIGHO2_02_FULL_50_13</name>
    <dbReference type="NCBI Taxonomy" id="1798661"/>
    <lineage>
        <taxon>Bacteria</taxon>
        <taxon>Candidatus Lloydiibacteriota</taxon>
    </lineage>
</organism>
<dbReference type="NCBIfam" id="TIGR02384">
    <property type="entry name" value="RelB_DinJ"/>
    <property type="match status" value="1"/>
</dbReference>